<protein>
    <submittedName>
        <fullName evidence="1">DUF1667 domain-containing protein</fullName>
    </submittedName>
</protein>
<dbReference type="RefSeq" id="WP_227809850.1">
    <property type="nucleotide sequence ID" value="NZ_JAJFDX010000016.1"/>
</dbReference>
<name>A0ABV1D3X3_9FIRM</name>
<dbReference type="Gene3D" id="3.10.530.10">
    <property type="entry name" value="CPE0013-like"/>
    <property type="match status" value="1"/>
</dbReference>
<sequence length="141" mass="15737">MELYCTICPNQCLMQICVLNEADMTISGNRCSRGMDFAHQELTCPMRVLTTTVLVEDGNNTRLIPVRSRKEIPLKEHMKIMGILKKMKIGHKVGKGMVVLADAAGTGEDMIACVPSDVCRPLYMDIRKELLKSMMDGTSEK</sequence>
<proteinExistence type="predicted"/>
<evidence type="ECO:0000313" key="2">
    <source>
        <dbReference type="Proteomes" id="UP001454086"/>
    </source>
</evidence>
<dbReference type="InterPro" id="IPR012460">
    <property type="entry name" value="DUF1667"/>
</dbReference>
<dbReference type="SUPFAM" id="SSF160148">
    <property type="entry name" value="CPE0013-like"/>
    <property type="match status" value="1"/>
</dbReference>
<accession>A0ABV1D3X3</accession>
<dbReference type="InterPro" id="IPR036593">
    <property type="entry name" value="CPE0013-like_sf"/>
</dbReference>
<organism evidence="1 2">
    <name type="scientific">Enterocloster hominis</name>
    <name type="common">ex Hitch et al. 2024</name>
    <dbReference type="NCBI Taxonomy" id="1917870"/>
    <lineage>
        <taxon>Bacteria</taxon>
        <taxon>Bacillati</taxon>
        <taxon>Bacillota</taxon>
        <taxon>Clostridia</taxon>
        <taxon>Lachnospirales</taxon>
        <taxon>Lachnospiraceae</taxon>
        <taxon>Enterocloster</taxon>
    </lineage>
</organism>
<dbReference type="PANTHER" id="PTHR39450:SF1">
    <property type="entry name" value="DUF1667 DOMAIN-CONTAINING PROTEIN"/>
    <property type="match status" value="1"/>
</dbReference>
<reference evidence="1 2" key="1">
    <citation type="submission" date="2024-03" db="EMBL/GenBank/DDBJ databases">
        <title>Human intestinal bacterial collection.</title>
        <authorList>
            <person name="Pauvert C."/>
            <person name="Hitch T.C.A."/>
            <person name="Clavel T."/>
        </authorList>
    </citation>
    <scope>NUCLEOTIDE SEQUENCE [LARGE SCALE GENOMIC DNA]</scope>
    <source>
        <strain evidence="1 2">CLA-SR-H021</strain>
    </source>
</reference>
<evidence type="ECO:0000313" key="1">
    <source>
        <dbReference type="EMBL" id="MEQ2425078.1"/>
    </source>
</evidence>
<dbReference type="PANTHER" id="PTHR39450">
    <property type="entry name" value="MOLYBDOPTERIN OXIDOREDUCTASE, 4FE-4S CLUSTER-BINDING SUBUNIT"/>
    <property type="match status" value="1"/>
</dbReference>
<gene>
    <name evidence="1" type="ORF">WMQ36_08845</name>
</gene>
<dbReference type="Proteomes" id="UP001454086">
    <property type="component" value="Unassembled WGS sequence"/>
</dbReference>
<keyword evidence="2" id="KW-1185">Reference proteome</keyword>
<dbReference type="EMBL" id="JBBMFM010000024">
    <property type="protein sequence ID" value="MEQ2425078.1"/>
    <property type="molecule type" value="Genomic_DNA"/>
</dbReference>
<dbReference type="Pfam" id="PF07892">
    <property type="entry name" value="DUF1667"/>
    <property type="match status" value="1"/>
</dbReference>
<comment type="caution">
    <text evidence="1">The sequence shown here is derived from an EMBL/GenBank/DDBJ whole genome shotgun (WGS) entry which is preliminary data.</text>
</comment>